<reference evidence="1 2" key="1">
    <citation type="submission" date="2019-04" db="EMBL/GenBank/DDBJ databases">
        <title>High contiguity whole genome sequence and gene annotation resource for two Venturia nashicola isolates.</title>
        <authorList>
            <person name="Prokchorchik M."/>
            <person name="Won K."/>
            <person name="Lee Y."/>
            <person name="Choi E.D."/>
            <person name="Segonzac C."/>
            <person name="Sohn K.H."/>
        </authorList>
    </citation>
    <scope>NUCLEOTIDE SEQUENCE [LARGE SCALE GENOMIC DNA]</scope>
    <source>
        <strain evidence="1 2">PRI2</strain>
    </source>
</reference>
<dbReference type="EMBL" id="SNSC02000030">
    <property type="protein sequence ID" value="TID12993.1"/>
    <property type="molecule type" value="Genomic_DNA"/>
</dbReference>
<sequence>MAMVLDSSTVRFGWLEVLWPQGEAPESQSQPQSRSSEILGPFSLTFTVHIYHFVFEESSFSSHTLSPALQRASAFDAAGASVQDFDYSRFASMISLFSELLWSARAQEAWHQQVQSPSTRPHFPPLSIQLPLHNSIDDSNL</sequence>
<evidence type="ECO:0000313" key="1">
    <source>
        <dbReference type="EMBL" id="TID12993.1"/>
    </source>
</evidence>
<comment type="caution">
    <text evidence="1">The sequence shown here is derived from an EMBL/GenBank/DDBJ whole genome shotgun (WGS) entry which is preliminary data.</text>
</comment>
<keyword evidence="2" id="KW-1185">Reference proteome</keyword>
<dbReference type="AlphaFoldDB" id="A0A4Z1NR84"/>
<accession>A0A4Z1NR84</accession>
<protein>
    <submittedName>
        <fullName evidence="1">Uncharacterized protein</fullName>
    </submittedName>
</protein>
<dbReference type="Proteomes" id="UP000298493">
    <property type="component" value="Unassembled WGS sequence"/>
</dbReference>
<gene>
    <name evidence="1" type="ORF">E6O75_ATG10132</name>
</gene>
<evidence type="ECO:0000313" key="2">
    <source>
        <dbReference type="Proteomes" id="UP000298493"/>
    </source>
</evidence>
<proteinExistence type="predicted"/>
<name>A0A4Z1NR84_9PEZI</name>
<organism evidence="1 2">
    <name type="scientific">Venturia nashicola</name>
    <dbReference type="NCBI Taxonomy" id="86259"/>
    <lineage>
        <taxon>Eukaryota</taxon>
        <taxon>Fungi</taxon>
        <taxon>Dikarya</taxon>
        <taxon>Ascomycota</taxon>
        <taxon>Pezizomycotina</taxon>
        <taxon>Dothideomycetes</taxon>
        <taxon>Pleosporomycetidae</taxon>
        <taxon>Venturiales</taxon>
        <taxon>Venturiaceae</taxon>
        <taxon>Venturia</taxon>
    </lineage>
</organism>